<dbReference type="Gene3D" id="3.40.50.300">
    <property type="entry name" value="P-loop containing nucleotide triphosphate hydrolases"/>
    <property type="match status" value="1"/>
</dbReference>
<keyword evidence="4 10" id="KW-0547">Nucleotide-binding</keyword>
<dbReference type="EC" id="3.4.21.53" evidence="10 11"/>
<comment type="catalytic activity">
    <reaction evidence="9 10 11 14">
        <text>Hydrolysis of proteins in presence of ATP.</text>
        <dbReference type="EC" id="3.4.21.53"/>
    </reaction>
</comment>
<comment type="function">
    <text evidence="10">ATP-dependent serine protease that mediates the selective degradation of mutant and abnormal proteins as well as certain short-lived regulatory proteins. Required for cellular homeostasis and for survival from DNA damage and developmental changes induced by stress. Degrades polypeptides processively to yield small peptide fragments that are 5 to 10 amino acids long. Binds to DNA in a double-stranded, site-specific manner.</text>
</comment>
<dbReference type="Pfam" id="PF00004">
    <property type="entry name" value="AAA"/>
    <property type="match status" value="1"/>
</dbReference>
<dbReference type="GO" id="GO:0034605">
    <property type="term" value="P:cellular response to heat"/>
    <property type="evidence" value="ECO:0007669"/>
    <property type="project" value="UniProtKB-UniRule"/>
</dbReference>
<reference evidence="19 20" key="1">
    <citation type="submission" date="2020-08" db="EMBL/GenBank/DDBJ databases">
        <title>Functional genomics of gut bacteria from endangered species of beetles.</title>
        <authorList>
            <person name="Carlos-Shanley C."/>
        </authorList>
    </citation>
    <scope>NUCLEOTIDE SEQUENCE [LARGE SCALE GENOMIC DNA]</scope>
    <source>
        <strain evidence="19 20">S00198</strain>
    </source>
</reference>
<evidence type="ECO:0000256" key="9">
    <source>
        <dbReference type="ARBA" id="ARBA00050665"/>
    </source>
</evidence>
<dbReference type="CDD" id="cd19500">
    <property type="entry name" value="RecA-like_Lon"/>
    <property type="match status" value="1"/>
</dbReference>
<evidence type="ECO:0000256" key="14">
    <source>
        <dbReference type="PROSITE-ProRule" id="PRU01122"/>
    </source>
</evidence>
<feature type="active site" evidence="10 12">
    <location>
        <position position="726"/>
    </location>
</feature>
<feature type="domain" description="Lon proteolytic" evidence="17">
    <location>
        <begin position="596"/>
        <end position="777"/>
    </location>
</feature>
<dbReference type="GO" id="GO:0004252">
    <property type="term" value="F:serine-type endopeptidase activity"/>
    <property type="evidence" value="ECO:0007669"/>
    <property type="project" value="UniProtKB-UniRule"/>
</dbReference>
<evidence type="ECO:0000256" key="7">
    <source>
        <dbReference type="ARBA" id="ARBA00022840"/>
    </source>
</evidence>
<feature type="coiled-coil region" evidence="16">
    <location>
        <begin position="188"/>
        <end position="215"/>
    </location>
</feature>
<evidence type="ECO:0000256" key="12">
    <source>
        <dbReference type="PIRSR" id="PIRSR001174-1"/>
    </source>
</evidence>
<keyword evidence="16" id="KW-0175">Coiled coil</keyword>
<dbReference type="Gene3D" id="3.30.230.10">
    <property type="match status" value="1"/>
</dbReference>
<dbReference type="Gene3D" id="2.30.130.40">
    <property type="entry name" value="LON domain-like"/>
    <property type="match status" value="1"/>
</dbReference>
<name>A0A7X0PHF0_9BURK</name>
<comment type="induction">
    <text evidence="10">By heat shock.</text>
</comment>
<comment type="caution">
    <text evidence="19">The sequence shown here is derived from an EMBL/GenBank/DDBJ whole genome shotgun (WGS) entry which is preliminary data.</text>
</comment>
<gene>
    <name evidence="10" type="primary">lon</name>
    <name evidence="19" type="ORF">HNP48_004643</name>
</gene>
<keyword evidence="7 10" id="KW-0067">ATP-binding</keyword>
<dbReference type="InterPro" id="IPR027417">
    <property type="entry name" value="P-loop_NTPase"/>
</dbReference>
<dbReference type="InterPro" id="IPR020568">
    <property type="entry name" value="Ribosomal_Su5_D2-typ_SF"/>
</dbReference>
<accession>A0A7X0PHF0</accession>
<evidence type="ECO:0000256" key="2">
    <source>
        <dbReference type="ARBA" id="ARBA00022490"/>
    </source>
</evidence>
<dbReference type="InterPro" id="IPR003959">
    <property type="entry name" value="ATPase_AAA_core"/>
</dbReference>
<dbReference type="GO" id="GO:0004176">
    <property type="term" value="F:ATP-dependent peptidase activity"/>
    <property type="evidence" value="ECO:0007669"/>
    <property type="project" value="UniProtKB-UniRule"/>
</dbReference>
<dbReference type="HAMAP" id="MF_01973">
    <property type="entry name" value="lon_bact"/>
    <property type="match status" value="1"/>
</dbReference>
<dbReference type="InterPro" id="IPR046336">
    <property type="entry name" value="Lon_prtase_N_sf"/>
</dbReference>
<comment type="subcellular location">
    <subcellularLocation>
        <location evidence="1 10 11">Cytoplasm</location>
    </subcellularLocation>
</comment>
<dbReference type="SMART" id="SM00382">
    <property type="entry name" value="AAA"/>
    <property type="match status" value="1"/>
</dbReference>
<evidence type="ECO:0000256" key="8">
    <source>
        <dbReference type="ARBA" id="ARBA00023016"/>
    </source>
</evidence>
<protein>
    <recommendedName>
        <fullName evidence="10 11">Lon protease</fullName>
        <ecNumber evidence="10 11">3.4.21.53</ecNumber>
    </recommendedName>
    <alternativeName>
        <fullName evidence="10">ATP-dependent protease La</fullName>
    </alternativeName>
</protein>
<feature type="domain" description="Lon N-terminal" evidence="18">
    <location>
        <begin position="14"/>
        <end position="209"/>
    </location>
</feature>
<dbReference type="GO" id="GO:0005737">
    <property type="term" value="C:cytoplasm"/>
    <property type="evidence" value="ECO:0007669"/>
    <property type="project" value="UniProtKB-SubCell"/>
</dbReference>
<keyword evidence="5 10" id="KW-0378">Hydrolase</keyword>
<evidence type="ECO:0000256" key="11">
    <source>
        <dbReference type="PIRNR" id="PIRNR001174"/>
    </source>
</evidence>
<dbReference type="InterPro" id="IPR008269">
    <property type="entry name" value="Lon_proteolytic"/>
</dbReference>
<dbReference type="PRINTS" id="PR00830">
    <property type="entry name" value="ENDOLAPTASE"/>
</dbReference>
<evidence type="ECO:0000259" key="18">
    <source>
        <dbReference type="PROSITE" id="PS51787"/>
    </source>
</evidence>
<evidence type="ECO:0000256" key="6">
    <source>
        <dbReference type="ARBA" id="ARBA00022825"/>
    </source>
</evidence>
<keyword evidence="6 10" id="KW-0720">Serine protease</keyword>
<dbReference type="GO" id="GO:0005524">
    <property type="term" value="F:ATP binding"/>
    <property type="evidence" value="ECO:0007669"/>
    <property type="project" value="UniProtKB-UniRule"/>
</dbReference>
<dbReference type="PROSITE" id="PS01046">
    <property type="entry name" value="LON_SER"/>
    <property type="match status" value="1"/>
</dbReference>
<dbReference type="PROSITE" id="PS51786">
    <property type="entry name" value="LON_PROTEOLYTIC"/>
    <property type="match status" value="1"/>
</dbReference>
<keyword evidence="20" id="KW-1185">Reference proteome</keyword>
<dbReference type="Pfam" id="PF22667">
    <property type="entry name" value="Lon_lid"/>
    <property type="match status" value="1"/>
</dbReference>
<dbReference type="InterPro" id="IPR004815">
    <property type="entry name" value="Lon_bac/euk-typ"/>
</dbReference>
<feature type="active site" evidence="10 12">
    <location>
        <position position="683"/>
    </location>
</feature>
<dbReference type="InterPro" id="IPR027543">
    <property type="entry name" value="Lon_bac"/>
</dbReference>
<dbReference type="GO" id="GO:0016887">
    <property type="term" value="F:ATP hydrolysis activity"/>
    <property type="evidence" value="ECO:0007669"/>
    <property type="project" value="UniProtKB-UniRule"/>
</dbReference>
<comment type="similarity">
    <text evidence="10 11 14 15">Belongs to the peptidase S16 family.</text>
</comment>
<keyword evidence="8 10" id="KW-0346">Stress response</keyword>
<dbReference type="Pfam" id="PF05362">
    <property type="entry name" value="Lon_C"/>
    <property type="match status" value="1"/>
</dbReference>
<evidence type="ECO:0000256" key="4">
    <source>
        <dbReference type="ARBA" id="ARBA00022741"/>
    </source>
</evidence>
<dbReference type="FunFam" id="3.30.230.10:FF:000010">
    <property type="entry name" value="Lon protease"/>
    <property type="match status" value="1"/>
</dbReference>
<evidence type="ECO:0000256" key="13">
    <source>
        <dbReference type="PIRSR" id="PIRSR001174-2"/>
    </source>
</evidence>
<dbReference type="Gene3D" id="1.20.5.5270">
    <property type="match status" value="1"/>
</dbReference>
<evidence type="ECO:0000256" key="10">
    <source>
        <dbReference type="HAMAP-Rule" id="MF_01973"/>
    </source>
</evidence>
<evidence type="ECO:0000256" key="5">
    <source>
        <dbReference type="ARBA" id="ARBA00022801"/>
    </source>
</evidence>
<dbReference type="Pfam" id="PF02190">
    <property type="entry name" value="LON_substr_bdg"/>
    <property type="match status" value="1"/>
</dbReference>
<evidence type="ECO:0000256" key="16">
    <source>
        <dbReference type="SAM" id="Coils"/>
    </source>
</evidence>
<dbReference type="Proteomes" id="UP000575083">
    <property type="component" value="Unassembled WGS sequence"/>
</dbReference>
<dbReference type="FunFam" id="3.40.50.300:FF:000021">
    <property type="entry name" value="Lon protease homolog"/>
    <property type="match status" value="1"/>
</dbReference>
<dbReference type="FunFam" id="1.20.5.5270:FF:000002">
    <property type="entry name" value="Lon protease homolog"/>
    <property type="match status" value="1"/>
</dbReference>
<dbReference type="NCBIfam" id="TIGR00763">
    <property type="entry name" value="lon"/>
    <property type="match status" value="1"/>
</dbReference>
<dbReference type="Gene3D" id="1.20.58.1480">
    <property type="match status" value="1"/>
</dbReference>
<dbReference type="GO" id="GO:0043565">
    <property type="term" value="F:sequence-specific DNA binding"/>
    <property type="evidence" value="ECO:0007669"/>
    <property type="project" value="UniProtKB-UniRule"/>
</dbReference>
<evidence type="ECO:0000256" key="15">
    <source>
        <dbReference type="RuleBase" id="RU000591"/>
    </source>
</evidence>
<dbReference type="FunFam" id="2.30.130.40:FF:000001">
    <property type="entry name" value="Lon protease"/>
    <property type="match status" value="1"/>
</dbReference>
<dbReference type="PANTHER" id="PTHR10046">
    <property type="entry name" value="ATP DEPENDENT LON PROTEASE FAMILY MEMBER"/>
    <property type="match status" value="1"/>
</dbReference>
<dbReference type="SMART" id="SM00464">
    <property type="entry name" value="LON"/>
    <property type="match status" value="1"/>
</dbReference>
<dbReference type="Gene3D" id="1.10.8.60">
    <property type="match status" value="1"/>
</dbReference>
<dbReference type="InterPro" id="IPR014721">
    <property type="entry name" value="Ribsml_uS5_D2-typ_fold_subgr"/>
</dbReference>
<keyword evidence="3 10" id="KW-0645">Protease</keyword>
<dbReference type="InterPro" id="IPR003593">
    <property type="entry name" value="AAA+_ATPase"/>
</dbReference>
<proteinExistence type="evidence at transcript level"/>
<dbReference type="GO" id="GO:0006515">
    <property type="term" value="P:protein quality control for misfolded or incompletely synthesized proteins"/>
    <property type="evidence" value="ECO:0007669"/>
    <property type="project" value="UniProtKB-UniRule"/>
</dbReference>
<dbReference type="RefSeq" id="WP_184861478.1">
    <property type="nucleotide sequence ID" value="NZ_JACHLK010000010.1"/>
</dbReference>
<evidence type="ECO:0000313" key="20">
    <source>
        <dbReference type="Proteomes" id="UP000575083"/>
    </source>
</evidence>
<dbReference type="InterPro" id="IPR003111">
    <property type="entry name" value="Lon_prtase_N"/>
</dbReference>
<dbReference type="InterPro" id="IPR027065">
    <property type="entry name" value="Lon_Prtase"/>
</dbReference>
<dbReference type="SUPFAM" id="SSF88697">
    <property type="entry name" value="PUA domain-like"/>
    <property type="match status" value="1"/>
</dbReference>
<dbReference type="SUPFAM" id="SSF52540">
    <property type="entry name" value="P-loop containing nucleoside triphosphate hydrolases"/>
    <property type="match status" value="1"/>
</dbReference>
<evidence type="ECO:0000256" key="3">
    <source>
        <dbReference type="ARBA" id="ARBA00022670"/>
    </source>
</evidence>
<dbReference type="NCBIfam" id="NF008053">
    <property type="entry name" value="PRK10787.1"/>
    <property type="match status" value="1"/>
</dbReference>
<dbReference type="InterPro" id="IPR015947">
    <property type="entry name" value="PUA-like_sf"/>
</dbReference>
<dbReference type="SUPFAM" id="SSF54211">
    <property type="entry name" value="Ribosomal protein S5 domain 2-like"/>
    <property type="match status" value="1"/>
</dbReference>
<sequence>MSGHTPLPATPIDLPLLPLRDVVVFPHMVIPLFVGRPKSIKALELAMEADRRIMLVAQKAAAKDEPSVADMFDVGCVSTILQMLKLPDGTVKVLVEGQQRALVTSIEDAESHFTATVTPVELAADANKPSEIEALRRAVMQQFDQYVKLNKKIPPEILTSISSIDDPGRLADTIAAHLPLKLENKQIVLDLSDVKARLENLFEQLDREVDILNVDKKIRGRVKRQMEKNQRDFYLNEQVKAIQKELGEGEDGADMEEIEKKIKLAKMPAEARKKADAEFKKLKLMSPMSAEATVVRNYIDVLTGLPWSKKTKIKHDLMNAEGVLNEDHYGLDKVKDRILEYLAVQQRVDKVKAPILCLVGPPGVGKTSLGQSIAKATGRKYVRMALGGMRDEAEIRGHRRTYIGALPGKVLQSLSKVGTRNPLFLLDEIDKLGTDFRGDPSSALLEVLDPEQNHTFGDHYVEVDFDLSDVMFVATSNSMNIPPALLDRMEVIRLSGYTEDEKTSIAMKYLLPKQIKNNGVKDEELEVTEAAVRDLVRYYTREAGVRSLERELSKICRKVVKGLQLKKLEPKVVVTADNLPDFLGVRKYTYGRAEAQNQVGQVVGLAWTEVGGDLLTIEAAAMPGKGVITRTGSLGDVMKESVEAARTVVRSRSRILGIKDEAFEKRDIHIHVPDGATPKDGPSAGAAMTTAFVSALTGIPVRADVAMTGEITLRGEVTAIGGLKEKLLAALRGGIKTVLIPEENVKDLAEIPDNVKSGLEIVPVRWIDKVLEVALASRPVPLTDEEVAASVAPAPEKAGAPAADGLKH</sequence>
<dbReference type="EMBL" id="JACHLK010000010">
    <property type="protein sequence ID" value="MBB6561941.1"/>
    <property type="molecule type" value="Genomic_DNA"/>
</dbReference>
<dbReference type="PIRSF" id="PIRSF001174">
    <property type="entry name" value="Lon_proteas"/>
    <property type="match status" value="1"/>
</dbReference>
<dbReference type="PROSITE" id="PS51787">
    <property type="entry name" value="LON_N"/>
    <property type="match status" value="1"/>
</dbReference>
<feature type="binding site" evidence="10 13">
    <location>
        <begin position="360"/>
        <end position="367"/>
    </location>
    <ligand>
        <name>ATP</name>
        <dbReference type="ChEBI" id="CHEBI:30616"/>
    </ligand>
</feature>
<dbReference type="InterPro" id="IPR008268">
    <property type="entry name" value="Peptidase_S16_AS"/>
</dbReference>
<dbReference type="AlphaFoldDB" id="A0A7X0PHF0"/>
<dbReference type="InterPro" id="IPR054594">
    <property type="entry name" value="Lon_lid"/>
</dbReference>
<organism evidence="19 20">
    <name type="scientific">Acidovorax soli</name>
    <dbReference type="NCBI Taxonomy" id="592050"/>
    <lineage>
        <taxon>Bacteria</taxon>
        <taxon>Pseudomonadati</taxon>
        <taxon>Pseudomonadota</taxon>
        <taxon>Betaproteobacteria</taxon>
        <taxon>Burkholderiales</taxon>
        <taxon>Comamonadaceae</taxon>
        <taxon>Acidovorax</taxon>
    </lineage>
</organism>
<evidence type="ECO:0000313" key="19">
    <source>
        <dbReference type="EMBL" id="MBB6561941.1"/>
    </source>
</evidence>
<keyword evidence="2 10" id="KW-0963">Cytoplasm</keyword>
<comment type="subunit">
    <text evidence="10 11">Homohexamer. Organized in a ring with a central cavity.</text>
</comment>
<evidence type="ECO:0000256" key="1">
    <source>
        <dbReference type="ARBA" id="ARBA00004496"/>
    </source>
</evidence>
<evidence type="ECO:0000259" key="17">
    <source>
        <dbReference type="PROSITE" id="PS51786"/>
    </source>
</evidence>